<dbReference type="Pfam" id="PF00394">
    <property type="entry name" value="Cu-oxidase"/>
    <property type="match status" value="1"/>
</dbReference>
<evidence type="ECO:0000259" key="8">
    <source>
        <dbReference type="Pfam" id="PF07731"/>
    </source>
</evidence>
<dbReference type="AlphaFoldDB" id="A0A8H7PDL2"/>
<sequence>MKLSWLLALGAGLGLHGVFAATKSYTLTISQATIAPDGFSRLGYVINGQYPGPTITANTGDTLSIKVINNLTEPTGMHWHGMYQRGTPWNDTQCPIPAGESYTYTFSTANQSGTYWYHSHYMSQYVDGIVGALIIENPSNPGPLPYDEEITIPLSDWYHTDSADLLSHYLSRASKGEEPSPDNALISGTGSNGCTGYVPPGTPCNANASTINFTFTPGKRYKLRLINTSAFGNFWFSIDNHTLAVVEADGTDLTPQYVHRLPINVGQRYSVIVTANQKHQNYYMRAQMDQACLDLGEVIAKESLALAPVVYAGGSKSFNNSVDWSDQLVDCQDLDYTVLRPYQKQAAPTAAEQITISWDFHGDPVTNINRAFINNVSYVANFSYPTIFNEYYKKPQLSTDQLIIRPNTSDYVEVLLINNDQNEHPFHFHGHTFYILGWGNETYDDAKDRPKFNTANPLRRDTSTVPGGGWTVFRYKADNTGVWALHCHIEWHVEAGLLVQMEDESWNIPKLAVPQSALALCPAGEYSSPSKTSTKVTKVSSTKASSTKTTKASSTKTTKAASSTTKAAATKRSVPISFKDAHRKRNIHIGRRML</sequence>
<accession>A0A8H7PDL2</accession>
<gene>
    <name evidence="10" type="ORF">INT43_001435</name>
</gene>
<feature type="domain" description="Plastocyanin-like" evidence="9">
    <location>
        <begin position="29"/>
        <end position="139"/>
    </location>
</feature>
<dbReference type="InterPro" id="IPR008972">
    <property type="entry name" value="Cupredoxin"/>
</dbReference>
<dbReference type="Gene3D" id="2.60.40.420">
    <property type="entry name" value="Cupredoxins - blue copper proteins"/>
    <property type="match status" value="3"/>
</dbReference>
<feature type="chain" id="PRO_5034778989" description="Laccase" evidence="6">
    <location>
        <begin position="21"/>
        <end position="594"/>
    </location>
</feature>
<keyword evidence="3" id="KW-0560">Oxidoreductase</keyword>
<organism evidence="10 11">
    <name type="scientific">Mortierella isabellina</name>
    <name type="common">Filamentous fungus</name>
    <name type="synonym">Umbelopsis isabellina</name>
    <dbReference type="NCBI Taxonomy" id="91625"/>
    <lineage>
        <taxon>Eukaryota</taxon>
        <taxon>Fungi</taxon>
        <taxon>Fungi incertae sedis</taxon>
        <taxon>Mucoromycota</taxon>
        <taxon>Mucoromycotina</taxon>
        <taxon>Umbelopsidomycetes</taxon>
        <taxon>Umbelopsidales</taxon>
        <taxon>Umbelopsidaceae</taxon>
        <taxon>Umbelopsis</taxon>
    </lineage>
</organism>
<dbReference type="OrthoDB" id="2121828at2759"/>
<feature type="domain" description="Plastocyanin-like" evidence="7">
    <location>
        <begin position="148"/>
        <end position="289"/>
    </location>
</feature>
<dbReference type="FunFam" id="2.60.40.420:FF:000045">
    <property type="entry name" value="Laccase 2"/>
    <property type="match status" value="1"/>
</dbReference>
<dbReference type="GO" id="GO:0005507">
    <property type="term" value="F:copper ion binding"/>
    <property type="evidence" value="ECO:0007669"/>
    <property type="project" value="InterPro"/>
</dbReference>
<evidence type="ECO:0008006" key="12">
    <source>
        <dbReference type="Google" id="ProtNLM"/>
    </source>
</evidence>
<dbReference type="InterPro" id="IPR045087">
    <property type="entry name" value="Cu-oxidase_fam"/>
</dbReference>
<protein>
    <recommendedName>
        <fullName evidence="12">Laccase</fullName>
    </recommendedName>
</protein>
<feature type="domain" description="Plastocyanin-like" evidence="8">
    <location>
        <begin position="396"/>
        <end position="503"/>
    </location>
</feature>
<keyword evidence="2" id="KW-0479">Metal-binding</keyword>
<keyword evidence="11" id="KW-1185">Reference proteome</keyword>
<feature type="signal peptide" evidence="6">
    <location>
        <begin position="1"/>
        <end position="20"/>
    </location>
</feature>
<comment type="caution">
    <text evidence="10">The sequence shown here is derived from an EMBL/GenBank/DDBJ whole genome shotgun (WGS) entry which is preliminary data.</text>
</comment>
<feature type="compositionally biased region" description="Low complexity" evidence="5">
    <location>
        <begin position="530"/>
        <end position="568"/>
    </location>
</feature>
<evidence type="ECO:0000259" key="7">
    <source>
        <dbReference type="Pfam" id="PF00394"/>
    </source>
</evidence>
<dbReference type="InterPro" id="IPR002355">
    <property type="entry name" value="Cu_oxidase_Cu_BS"/>
</dbReference>
<keyword evidence="6" id="KW-0732">Signal</keyword>
<evidence type="ECO:0000256" key="1">
    <source>
        <dbReference type="ARBA" id="ARBA00010609"/>
    </source>
</evidence>
<name>A0A8H7PDL2_MORIS</name>
<dbReference type="Proteomes" id="UP000654370">
    <property type="component" value="Unassembled WGS sequence"/>
</dbReference>
<reference evidence="10" key="1">
    <citation type="submission" date="2020-12" db="EMBL/GenBank/DDBJ databases">
        <title>Metabolic potential, ecology and presence of endohyphal bacteria is reflected in genomic diversity of Mucoromycotina.</title>
        <authorList>
            <person name="Muszewska A."/>
            <person name="Okrasinska A."/>
            <person name="Steczkiewicz K."/>
            <person name="Drgas O."/>
            <person name="Orlowska M."/>
            <person name="Perlinska-Lenart U."/>
            <person name="Aleksandrzak-Piekarczyk T."/>
            <person name="Szatraj K."/>
            <person name="Zielenkiewicz U."/>
            <person name="Pilsyk S."/>
            <person name="Malc E."/>
            <person name="Mieczkowski P."/>
            <person name="Kruszewska J.S."/>
            <person name="Biernat P."/>
            <person name="Pawlowska J."/>
        </authorList>
    </citation>
    <scope>NUCLEOTIDE SEQUENCE</scope>
    <source>
        <strain evidence="10">WA0000067209</strain>
    </source>
</reference>
<evidence type="ECO:0000256" key="5">
    <source>
        <dbReference type="SAM" id="MobiDB-lite"/>
    </source>
</evidence>
<dbReference type="PANTHER" id="PTHR11709:SF414">
    <property type="entry name" value="ADR239WP"/>
    <property type="match status" value="1"/>
</dbReference>
<evidence type="ECO:0000256" key="4">
    <source>
        <dbReference type="ARBA" id="ARBA00023008"/>
    </source>
</evidence>
<dbReference type="GO" id="GO:0016491">
    <property type="term" value="F:oxidoreductase activity"/>
    <property type="evidence" value="ECO:0007669"/>
    <property type="project" value="UniProtKB-KW"/>
</dbReference>
<evidence type="ECO:0000256" key="3">
    <source>
        <dbReference type="ARBA" id="ARBA00023002"/>
    </source>
</evidence>
<feature type="region of interest" description="Disordered" evidence="5">
    <location>
        <begin position="525"/>
        <end position="568"/>
    </location>
</feature>
<dbReference type="PROSITE" id="PS00080">
    <property type="entry name" value="MULTICOPPER_OXIDASE2"/>
    <property type="match status" value="1"/>
</dbReference>
<dbReference type="PANTHER" id="PTHR11709">
    <property type="entry name" value="MULTI-COPPER OXIDASE"/>
    <property type="match status" value="1"/>
</dbReference>
<dbReference type="SUPFAM" id="SSF49503">
    <property type="entry name" value="Cupredoxins"/>
    <property type="match status" value="3"/>
</dbReference>
<dbReference type="Pfam" id="PF07732">
    <property type="entry name" value="Cu-oxidase_3"/>
    <property type="match status" value="1"/>
</dbReference>
<comment type="similarity">
    <text evidence="1">Belongs to the multicopper oxidase family.</text>
</comment>
<proteinExistence type="inferred from homology"/>
<dbReference type="InterPro" id="IPR011707">
    <property type="entry name" value="Cu-oxidase-like_N"/>
</dbReference>
<evidence type="ECO:0000313" key="11">
    <source>
        <dbReference type="Proteomes" id="UP000654370"/>
    </source>
</evidence>
<dbReference type="Pfam" id="PF07731">
    <property type="entry name" value="Cu-oxidase_2"/>
    <property type="match status" value="1"/>
</dbReference>
<dbReference type="InterPro" id="IPR011706">
    <property type="entry name" value="Cu-oxidase_C"/>
</dbReference>
<evidence type="ECO:0000259" key="9">
    <source>
        <dbReference type="Pfam" id="PF07732"/>
    </source>
</evidence>
<dbReference type="InterPro" id="IPR001117">
    <property type="entry name" value="Cu-oxidase_2nd"/>
</dbReference>
<dbReference type="EMBL" id="JAEPQZ010000018">
    <property type="protein sequence ID" value="KAG2171959.1"/>
    <property type="molecule type" value="Genomic_DNA"/>
</dbReference>
<evidence type="ECO:0000313" key="10">
    <source>
        <dbReference type="EMBL" id="KAG2171959.1"/>
    </source>
</evidence>
<evidence type="ECO:0000256" key="6">
    <source>
        <dbReference type="SAM" id="SignalP"/>
    </source>
</evidence>
<evidence type="ECO:0000256" key="2">
    <source>
        <dbReference type="ARBA" id="ARBA00022723"/>
    </source>
</evidence>
<keyword evidence="4" id="KW-0186">Copper</keyword>